<evidence type="ECO:0000256" key="1">
    <source>
        <dbReference type="SAM" id="MobiDB-lite"/>
    </source>
</evidence>
<gene>
    <name evidence="2" type="ORF">DSS3VP1_00055</name>
</gene>
<proteinExistence type="predicted"/>
<protein>
    <submittedName>
        <fullName evidence="2">Uncharacterized protein</fullName>
    </submittedName>
</protein>
<accession>A0A7S5FXD1</accession>
<reference evidence="2 3" key="1">
    <citation type="submission" date="2019-10" db="EMBL/GenBank/DDBJ databases">
        <title>Isolation and characterisation of a new family of globally distributed lytic roseophage, the Naomivirus.</title>
        <authorList>
            <person name="Rihtman B."/>
            <person name="Puxty R.J."/>
            <person name="Hapeshi A."/>
            <person name="Zhan Y."/>
            <person name="Michinevski S."/>
            <person name="Waterfield N.R."/>
            <person name="Chen F."/>
            <person name="Millard A.D."/>
            <person name="Scanlan D.J."/>
            <person name="Chen Y."/>
        </authorList>
    </citation>
    <scope>NUCLEOTIDE SEQUENCE [LARGE SCALE GENOMIC DNA]</scope>
</reference>
<evidence type="ECO:0000313" key="3">
    <source>
        <dbReference type="Proteomes" id="UP000594402"/>
    </source>
</evidence>
<evidence type="ECO:0000313" key="2">
    <source>
        <dbReference type="EMBL" id="QGH74623.1"/>
    </source>
</evidence>
<sequence>MENNFKAGDLVRLVWNGILDKKSDEILVVAEGDTFVVNLNGRGGRILYGMDHKFELITKAGEWGVLKDLNLKEGDEVAMVCKQGPNVWCFLQDKVSVVGVDPEYGLSVDCVPINGITTYEPPNQIFRVVSRKKVEQPKKQKQEKTMDRSDNGMPNYNVTGWGNTLNAIPLAEQPEVKSLAERRSYDALGREFGIAASTAWRIVKLHTQGDDQIIAPQGDYDKNFRMRACILANRHGARQAAAMMGCSVGSVYNWIKAYDMANTYFNPKQ</sequence>
<feature type="region of interest" description="Disordered" evidence="1">
    <location>
        <begin position="132"/>
        <end position="154"/>
    </location>
</feature>
<organism evidence="2 3">
    <name type="scientific">Bacteriophage DSS3_VP1</name>
    <dbReference type="NCBI Taxonomy" id="2664196"/>
    <lineage>
        <taxon>Viruses</taxon>
        <taxon>Duplodnaviria</taxon>
        <taxon>Heunggongvirae</taxon>
        <taxon>Uroviricota</taxon>
        <taxon>Caudoviricetes</taxon>
        <taxon>Naomviridae</taxon>
        <taxon>Noahvirus</taxon>
        <taxon>Noahvirus arc</taxon>
    </lineage>
</organism>
<keyword evidence="3" id="KW-1185">Reference proteome</keyword>
<name>A0A7S5FXD1_9CAUD</name>
<dbReference type="EMBL" id="MN602266">
    <property type="protein sequence ID" value="QGH74623.1"/>
    <property type="molecule type" value="Genomic_DNA"/>
</dbReference>
<dbReference type="Proteomes" id="UP000594402">
    <property type="component" value="Segment"/>
</dbReference>
<feature type="compositionally biased region" description="Basic and acidic residues" evidence="1">
    <location>
        <begin position="132"/>
        <end position="150"/>
    </location>
</feature>